<name>A0A3P7JWW4_STRVU</name>
<gene>
    <name evidence="1" type="ORF">SVUK_LOCUS20581</name>
</gene>
<evidence type="ECO:0000313" key="2">
    <source>
        <dbReference type="Proteomes" id="UP000270094"/>
    </source>
</evidence>
<dbReference type="EMBL" id="UYYB01142432">
    <property type="protein sequence ID" value="VDM85583.1"/>
    <property type="molecule type" value="Genomic_DNA"/>
</dbReference>
<dbReference type="AlphaFoldDB" id="A0A3P7JWW4"/>
<organism evidence="1 2">
    <name type="scientific">Strongylus vulgaris</name>
    <name type="common">Blood worm</name>
    <dbReference type="NCBI Taxonomy" id="40348"/>
    <lineage>
        <taxon>Eukaryota</taxon>
        <taxon>Metazoa</taxon>
        <taxon>Ecdysozoa</taxon>
        <taxon>Nematoda</taxon>
        <taxon>Chromadorea</taxon>
        <taxon>Rhabditida</taxon>
        <taxon>Rhabditina</taxon>
        <taxon>Rhabditomorpha</taxon>
        <taxon>Strongyloidea</taxon>
        <taxon>Strongylidae</taxon>
        <taxon>Strongylus</taxon>
    </lineage>
</organism>
<proteinExistence type="predicted"/>
<protein>
    <submittedName>
        <fullName evidence="1">Uncharacterized protein</fullName>
    </submittedName>
</protein>
<keyword evidence="2" id="KW-1185">Reference proteome</keyword>
<sequence length="141" mass="15248">MKLKDGIFVEGSQKKGLDNYFAPAMIRGKVKDDAEVKLDDDEDLKDILAGLNDEALDMDVMAEPELAPCSSSARNPFKREASPTIAPRKVKVMKLSTPIAKSALAPSMRQAQAVPQNSVKAEAQAVRTCTPVTVAFCAVRK</sequence>
<reference evidence="1 2" key="1">
    <citation type="submission" date="2018-11" db="EMBL/GenBank/DDBJ databases">
        <authorList>
            <consortium name="Pathogen Informatics"/>
        </authorList>
    </citation>
    <scope>NUCLEOTIDE SEQUENCE [LARGE SCALE GENOMIC DNA]</scope>
</reference>
<accession>A0A3P7JWW4</accession>
<dbReference type="Proteomes" id="UP000270094">
    <property type="component" value="Unassembled WGS sequence"/>
</dbReference>
<evidence type="ECO:0000313" key="1">
    <source>
        <dbReference type="EMBL" id="VDM85583.1"/>
    </source>
</evidence>